<keyword evidence="2" id="KW-0472">Membrane</keyword>
<dbReference type="AlphaFoldDB" id="A0AA39LUZ4"/>
<feature type="region of interest" description="Disordered" evidence="1">
    <location>
        <begin position="64"/>
        <end position="88"/>
    </location>
</feature>
<keyword evidence="2" id="KW-1133">Transmembrane helix</keyword>
<reference evidence="3" key="1">
    <citation type="submission" date="2023-06" db="EMBL/GenBank/DDBJ databases">
        <title>Genomic analysis of the entomopathogenic nematode Steinernema hermaphroditum.</title>
        <authorList>
            <person name="Schwarz E.M."/>
            <person name="Heppert J.K."/>
            <person name="Baniya A."/>
            <person name="Schwartz H.T."/>
            <person name="Tan C.-H."/>
            <person name="Antoshechkin I."/>
            <person name="Sternberg P.W."/>
            <person name="Goodrich-Blair H."/>
            <person name="Dillman A.R."/>
        </authorList>
    </citation>
    <scope>NUCLEOTIDE SEQUENCE</scope>
    <source>
        <strain evidence="3">PS9179</strain>
        <tissue evidence="3">Whole animal</tissue>
    </source>
</reference>
<comment type="caution">
    <text evidence="3">The sequence shown here is derived from an EMBL/GenBank/DDBJ whole genome shotgun (WGS) entry which is preliminary data.</text>
</comment>
<gene>
    <name evidence="3" type="ORF">QR680_005223</name>
</gene>
<evidence type="ECO:0000256" key="2">
    <source>
        <dbReference type="SAM" id="Phobius"/>
    </source>
</evidence>
<feature type="transmembrane region" description="Helical" evidence="2">
    <location>
        <begin position="98"/>
        <end position="123"/>
    </location>
</feature>
<evidence type="ECO:0000313" key="4">
    <source>
        <dbReference type="Proteomes" id="UP001175271"/>
    </source>
</evidence>
<organism evidence="3 4">
    <name type="scientific">Steinernema hermaphroditum</name>
    <dbReference type="NCBI Taxonomy" id="289476"/>
    <lineage>
        <taxon>Eukaryota</taxon>
        <taxon>Metazoa</taxon>
        <taxon>Ecdysozoa</taxon>
        <taxon>Nematoda</taxon>
        <taxon>Chromadorea</taxon>
        <taxon>Rhabditida</taxon>
        <taxon>Tylenchina</taxon>
        <taxon>Panagrolaimomorpha</taxon>
        <taxon>Strongyloidoidea</taxon>
        <taxon>Steinernematidae</taxon>
        <taxon>Steinernema</taxon>
    </lineage>
</organism>
<proteinExistence type="predicted"/>
<feature type="compositionally biased region" description="Low complexity" evidence="1">
    <location>
        <begin position="64"/>
        <end position="73"/>
    </location>
</feature>
<sequence>MSPTIFFCYFPLYQLLKERSVVVQRPPLFDTNLHSCDLIGPYTVTPLPKGPPMAGDYPLMPISSAMSSSSINSMEDDGESRRDPDDLDLPIEEVPKGYLIFVSAIMCLVCVLLFFVFLHQILIDKAVRRLFP</sequence>
<keyword evidence="4" id="KW-1185">Reference proteome</keyword>
<keyword evidence="2" id="KW-0812">Transmembrane</keyword>
<accession>A0AA39LUZ4</accession>
<evidence type="ECO:0000313" key="3">
    <source>
        <dbReference type="EMBL" id="KAK0410598.1"/>
    </source>
</evidence>
<dbReference type="EMBL" id="JAUCMV010000003">
    <property type="protein sequence ID" value="KAK0410598.1"/>
    <property type="molecule type" value="Genomic_DNA"/>
</dbReference>
<evidence type="ECO:0000256" key="1">
    <source>
        <dbReference type="SAM" id="MobiDB-lite"/>
    </source>
</evidence>
<protein>
    <submittedName>
        <fullName evidence="3">Uncharacterized protein</fullName>
    </submittedName>
</protein>
<dbReference type="Proteomes" id="UP001175271">
    <property type="component" value="Unassembled WGS sequence"/>
</dbReference>
<name>A0AA39LUZ4_9BILA</name>